<dbReference type="InterPro" id="IPR003660">
    <property type="entry name" value="HAMP_dom"/>
</dbReference>
<evidence type="ECO:0000256" key="11">
    <source>
        <dbReference type="ARBA" id="ARBA00022840"/>
    </source>
</evidence>
<evidence type="ECO:0000259" key="17">
    <source>
        <dbReference type="PROSITE" id="PS50885"/>
    </source>
</evidence>
<accession>A0A1G9YF53</accession>
<keyword evidence="8 15" id="KW-0812">Transmembrane</keyword>
<name>A0A1G9YF53_9BACI</name>
<evidence type="ECO:0000256" key="10">
    <source>
        <dbReference type="ARBA" id="ARBA00022777"/>
    </source>
</evidence>
<dbReference type="SMART" id="SM00388">
    <property type="entry name" value="HisKA"/>
    <property type="match status" value="1"/>
</dbReference>
<evidence type="ECO:0000256" key="15">
    <source>
        <dbReference type="SAM" id="Phobius"/>
    </source>
</evidence>
<feature type="domain" description="Histidine kinase" evidence="16">
    <location>
        <begin position="237"/>
        <end position="448"/>
    </location>
</feature>
<dbReference type="GO" id="GO:0000155">
    <property type="term" value="F:phosphorelay sensor kinase activity"/>
    <property type="evidence" value="ECO:0007669"/>
    <property type="project" value="InterPro"/>
</dbReference>
<dbReference type="RefSeq" id="WP_176752952.1">
    <property type="nucleotide sequence ID" value="NZ_BJVZ01000027.1"/>
</dbReference>
<dbReference type="FunFam" id="1.10.287.130:FF:000001">
    <property type="entry name" value="Two-component sensor histidine kinase"/>
    <property type="match status" value="1"/>
</dbReference>
<keyword evidence="14 15" id="KW-0472">Membrane</keyword>
<dbReference type="AlphaFoldDB" id="A0A1G9YF53"/>
<evidence type="ECO:0000256" key="1">
    <source>
        <dbReference type="ARBA" id="ARBA00000085"/>
    </source>
</evidence>
<evidence type="ECO:0000256" key="8">
    <source>
        <dbReference type="ARBA" id="ARBA00022692"/>
    </source>
</evidence>
<organism evidence="18 19">
    <name type="scientific">Tenuibacillus multivorans</name>
    <dbReference type="NCBI Taxonomy" id="237069"/>
    <lineage>
        <taxon>Bacteria</taxon>
        <taxon>Bacillati</taxon>
        <taxon>Bacillota</taxon>
        <taxon>Bacilli</taxon>
        <taxon>Bacillales</taxon>
        <taxon>Bacillaceae</taxon>
        <taxon>Tenuibacillus</taxon>
    </lineage>
</organism>
<dbReference type="SMART" id="SM00387">
    <property type="entry name" value="HATPase_c"/>
    <property type="match status" value="1"/>
</dbReference>
<dbReference type="FunFam" id="3.30.565.10:FF:000006">
    <property type="entry name" value="Sensor histidine kinase WalK"/>
    <property type="match status" value="1"/>
</dbReference>
<dbReference type="InterPro" id="IPR041610">
    <property type="entry name" value="ArlS_N"/>
</dbReference>
<dbReference type="STRING" id="237069.SAMN05216498_1372"/>
<dbReference type="Pfam" id="PF02518">
    <property type="entry name" value="HATPase_c"/>
    <property type="match status" value="1"/>
</dbReference>
<dbReference type="CDD" id="cd00075">
    <property type="entry name" value="HATPase"/>
    <property type="match status" value="1"/>
</dbReference>
<dbReference type="Gene3D" id="1.10.287.130">
    <property type="match status" value="1"/>
</dbReference>
<evidence type="ECO:0000256" key="2">
    <source>
        <dbReference type="ARBA" id="ARBA00004651"/>
    </source>
</evidence>
<dbReference type="InterPro" id="IPR003661">
    <property type="entry name" value="HisK_dim/P_dom"/>
</dbReference>
<feature type="transmembrane region" description="Helical" evidence="15">
    <location>
        <begin position="153"/>
        <end position="173"/>
    </location>
</feature>
<dbReference type="InterPro" id="IPR004358">
    <property type="entry name" value="Sig_transdc_His_kin-like_C"/>
</dbReference>
<sequence>MKLKNKIFLYTTFLFITIIIILSLTIYFTFTDITYDREMERIESDTENILSGLQEANEFFSFEDILGVYVPSNGMARIVNSEGNLITAVASGEVTSNIHFTFERGRQSEIISHQDTKYGVIQVPAIWSDGQVVYLQVFESLELVEDNLMTLRLVLTLVTVIAIIPIIVSGKLLSDLIIRPIQSLIQTMNDIKSSHTFKHIPLNKHSNDELFTMSQTFNELMDLLKENYEKQEAFVSNASHELRTPITIIESYANLIKRRGLERPELIKESIEAIHSESLRMKDLTEQLLLLVNRDKDWVLEIEDVQINQVVEQVSDNFDRAYKRDIQIDAKEDITIQTDEQKLKQLLYIFLDNARKYSDDLIKVEVMHVSQKPAIKITDYGIGIPKSAQSRVFDRFYRVDEARNRDEGGTGLGLTVARELAEAIQVDIQVDSQENVGTTVILTINSLDSH</sequence>
<dbReference type="CDD" id="cd00082">
    <property type="entry name" value="HisKA"/>
    <property type="match status" value="1"/>
</dbReference>
<evidence type="ECO:0000256" key="14">
    <source>
        <dbReference type="ARBA" id="ARBA00023136"/>
    </source>
</evidence>
<comment type="subcellular location">
    <subcellularLocation>
        <location evidence="2">Cell membrane</location>
        <topology evidence="2">Multi-pass membrane protein</topology>
    </subcellularLocation>
</comment>
<dbReference type="PRINTS" id="PR00344">
    <property type="entry name" value="BCTRLSENSOR"/>
</dbReference>
<dbReference type="SUPFAM" id="SSF47384">
    <property type="entry name" value="Homodimeric domain of signal transducing histidine kinase"/>
    <property type="match status" value="1"/>
</dbReference>
<gene>
    <name evidence="18" type="ORF">SAMN05216498_1372</name>
</gene>
<evidence type="ECO:0000256" key="9">
    <source>
        <dbReference type="ARBA" id="ARBA00022741"/>
    </source>
</evidence>
<dbReference type="EC" id="2.7.13.3" evidence="3"/>
<evidence type="ECO:0000256" key="3">
    <source>
        <dbReference type="ARBA" id="ARBA00012438"/>
    </source>
</evidence>
<dbReference type="PANTHER" id="PTHR45528:SF1">
    <property type="entry name" value="SENSOR HISTIDINE KINASE CPXA"/>
    <property type="match status" value="1"/>
</dbReference>
<dbReference type="Pfam" id="PF18719">
    <property type="entry name" value="ArlS_N"/>
    <property type="match status" value="1"/>
</dbReference>
<keyword evidence="7" id="KW-0808">Transferase</keyword>
<keyword evidence="12 15" id="KW-1133">Transmembrane helix</keyword>
<keyword evidence="6" id="KW-0597">Phosphoprotein</keyword>
<evidence type="ECO:0000256" key="7">
    <source>
        <dbReference type="ARBA" id="ARBA00022679"/>
    </source>
</evidence>
<dbReference type="InterPro" id="IPR005467">
    <property type="entry name" value="His_kinase_dom"/>
</dbReference>
<evidence type="ECO:0000256" key="12">
    <source>
        <dbReference type="ARBA" id="ARBA00022989"/>
    </source>
</evidence>
<evidence type="ECO:0000256" key="6">
    <source>
        <dbReference type="ARBA" id="ARBA00022553"/>
    </source>
</evidence>
<keyword evidence="10 18" id="KW-0418">Kinase</keyword>
<dbReference type="PANTHER" id="PTHR45528">
    <property type="entry name" value="SENSOR HISTIDINE KINASE CPXA"/>
    <property type="match status" value="1"/>
</dbReference>
<dbReference type="Gene3D" id="3.30.565.10">
    <property type="entry name" value="Histidine kinase-like ATPase, C-terminal domain"/>
    <property type="match status" value="1"/>
</dbReference>
<evidence type="ECO:0000313" key="18">
    <source>
        <dbReference type="EMBL" id="SDN07682.1"/>
    </source>
</evidence>
<dbReference type="InterPro" id="IPR050398">
    <property type="entry name" value="HssS/ArlS-like"/>
</dbReference>
<dbReference type="EMBL" id="FNIG01000002">
    <property type="protein sequence ID" value="SDN07682.1"/>
    <property type="molecule type" value="Genomic_DNA"/>
</dbReference>
<feature type="transmembrane region" description="Helical" evidence="15">
    <location>
        <begin position="7"/>
        <end position="30"/>
    </location>
</feature>
<dbReference type="Pfam" id="PF00512">
    <property type="entry name" value="HisKA"/>
    <property type="match status" value="1"/>
</dbReference>
<keyword evidence="19" id="KW-1185">Reference proteome</keyword>
<evidence type="ECO:0000256" key="4">
    <source>
        <dbReference type="ARBA" id="ARBA00015735"/>
    </source>
</evidence>
<feature type="domain" description="HAMP" evidence="17">
    <location>
        <begin position="175"/>
        <end position="229"/>
    </location>
</feature>
<keyword evidence="5" id="KW-1003">Cell membrane</keyword>
<dbReference type="GO" id="GO:0005886">
    <property type="term" value="C:plasma membrane"/>
    <property type="evidence" value="ECO:0007669"/>
    <property type="project" value="UniProtKB-SubCell"/>
</dbReference>
<dbReference type="PROSITE" id="PS50109">
    <property type="entry name" value="HIS_KIN"/>
    <property type="match status" value="1"/>
</dbReference>
<keyword evidence="13" id="KW-0902">Two-component regulatory system</keyword>
<dbReference type="InterPro" id="IPR036097">
    <property type="entry name" value="HisK_dim/P_sf"/>
</dbReference>
<keyword evidence="11" id="KW-0067">ATP-binding</keyword>
<dbReference type="InterPro" id="IPR003594">
    <property type="entry name" value="HATPase_dom"/>
</dbReference>
<evidence type="ECO:0000313" key="19">
    <source>
        <dbReference type="Proteomes" id="UP000199334"/>
    </source>
</evidence>
<reference evidence="18 19" key="1">
    <citation type="submission" date="2016-10" db="EMBL/GenBank/DDBJ databases">
        <authorList>
            <person name="de Groot N.N."/>
        </authorList>
    </citation>
    <scope>NUCLEOTIDE SEQUENCE [LARGE SCALE GENOMIC DNA]</scope>
    <source>
        <strain evidence="18 19">CGMCC 1.3442</strain>
    </source>
</reference>
<proteinExistence type="predicted"/>
<keyword evidence="9" id="KW-0547">Nucleotide-binding</keyword>
<dbReference type="Proteomes" id="UP000199334">
    <property type="component" value="Unassembled WGS sequence"/>
</dbReference>
<dbReference type="Gene3D" id="6.10.340.10">
    <property type="match status" value="1"/>
</dbReference>
<dbReference type="PROSITE" id="PS50885">
    <property type="entry name" value="HAMP"/>
    <property type="match status" value="1"/>
</dbReference>
<evidence type="ECO:0000256" key="13">
    <source>
        <dbReference type="ARBA" id="ARBA00023012"/>
    </source>
</evidence>
<evidence type="ECO:0000256" key="5">
    <source>
        <dbReference type="ARBA" id="ARBA00022475"/>
    </source>
</evidence>
<dbReference type="InterPro" id="IPR036890">
    <property type="entry name" value="HATPase_C_sf"/>
</dbReference>
<comment type="catalytic activity">
    <reaction evidence="1">
        <text>ATP + protein L-histidine = ADP + protein N-phospho-L-histidine.</text>
        <dbReference type="EC" id="2.7.13.3"/>
    </reaction>
</comment>
<dbReference type="GO" id="GO:0005524">
    <property type="term" value="F:ATP binding"/>
    <property type="evidence" value="ECO:0007669"/>
    <property type="project" value="UniProtKB-KW"/>
</dbReference>
<protein>
    <recommendedName>
        <fullName evidence="4">Signal transduction histidine-protein kinase ArlS</fullName>
        <ecNumber evidence="3">2.7.13.3</ecNumber>
    </recommendedName>
</protein>
<dbReference type="SUPFAM" id="SSF55874">
    <property type="entry name" value="ATPase domain of HSP90 chaperone/DNA topoisomerase II/histidine kinase"/>
    <property type="match status" value="1"/>
</dbReference>
<evidence type="ECO:0000259" key="16">
    <source>
        <dbReference type="PROSITE" id="PS50109"/>
    </source>
</evidence>